<protein>
    <submittedName>
        <fullName evidence="2">Uncharacterized protein</fullName>
    </submittedName>
</protein>
<accession>A0A915HEH7</accession>
<dbReference type="WBParaSite" id="nRc.2.0.1.t00088-RA">
    <property type="protein sequence ID" value="nRc.2.0.1.t00088-RA"/>
    <property type="gene ID" value="nRc.2.0.1.g00088"/>
</dbReference>
<name>A0A915HEH7_ROMCU</name>
<reference evidence="2" key="1">
    <citation type="submission" date="2022-11" db="UniProtKB">
        <authorList>
            <consortium name="WormBaseParasite"/>
        </authorList>
    </citation>
    <scope>IDENTIFICATION</scope>
</reference>
<organism evidence="1 2">
    <name type="scientific">Romanomermis culicivorax</name>
    <name type="common">Nematode worm</name>
    <dbReference type="NCBI Taxonomy" id="13658"/>
    <lineage>
        <taxon>Eukaryota</taxon>
        <taxon>Metazoa</taxon>
        <taxon>Ecdysozoa</taxon>
        <taxon>Nematoda</taxon>
        <taxon>Enoplea</taxon>
        <taxon>Dorylaimia</taxon>
        <taxon>Mermithida</taxon>
        <taxon>Mermithoidea</taxon>
        <taxon>Mermithidae</taxon>
        <taxon>Romanomermis</taxon>
    </lineage>
</organism>
<proteinExistence type="predicted"/>
<sequence>MGANNPDGQIWWHMSAEKKQQQQTSSTRYLLSLSSSLSSSSSLDKRDKSRLVSSIVPEIAWTKPRTRDVLAPEAINVGDVLTVAVIPHLCKTEKCQQITLIFTSICAYPKRCRNVFRSWSTMNGGSLMALH</sequence>
<dbReference type="AlphaFoldDB" id="A0A915HEH7"/>
<keyword evidence="1" id="KW-1185">Reference proteome</keyword>
<evidence type="ECO:0000313" key="2">
    <source>
        <dbReference type="WBParaSite" id="nRc.2.0.1.t00088-RA"/>
    </source>
</evidence>
<dbReference type="Proteomes" id="UP000887565">
    <property type="component" value="Unplaced"/>
</dbReference>
<evidence type="ECO:0000313" key="1">
    <source>
        <dbReference type="Proteomes" id="UP000887565"/>
    </source>
</evidence>